<evidence type="ECO:0000313" key="2">
    <source>
        <dbReference type="Proteomes" id="UP000186026"/>
    </source>
</evidence>
<dbReference type="Proteomes" id="UP000186026">
    <property type="component" value="Unassembled WGS sequence"/>
</dbReference>
<proteinExistence type="predicted"/>
<evidence type="ECO:0000313" key="1">
    <source>
        <dbReference type="EMBL" id="SIS92001.1"/>
    </source>
</evidence>
<keyword evidence="2" id="KW-1185">Reference proteome</keyword>
<accession>A0A1N7N1D5</accession>
<sequence>MRLFLKNTFAFLLVLLLVNAFLFLLVRGFYIKDYEEVDLDFDEFILADSHGTPLGDFAEEFEVHNFSAQSDSYLDMERKLKYLLRKGKIERIYISVDDHTLSPTRENQNNLDRSAYYTERDDFESWFDFVKEKYLKYYLVFLNDRYSLVIKNFITEELFDYRRWGGSKGKIAWENLTEEERQRQAQDRFKNYFEQDGASEKMMAALKNIISMSREYDVELIGVRFPLSRSYYGILGEESYHADSLFIKEGLRILDFDNVFLNQDSLFRDMDHLDKEGGEIFVDILLDSLELFMDDK</sequence>
<dbReference type="STRING" id="529505.SAMN05421761_10854"/>
<dbReference type="EMBL" id="FTOP01000008">
    <property type="protein sequence ID" value="SIS92001.1"/>
    <property type="molecule type" value="Genomic_DNA"/>
</dbReference>
<dbReference type="AlphaFoldDB" id="A0A1N7N1D5"/>
<protein>
    <submittedName>
        <fullName evidence="1">Uncharacterized protein</fullName>
    </submittedName>
</protein>
<gene>
    <name evidence="1" type="ORF">SAMN05421761_10854</name>
</gene>
<organism evidence="1 2">
    <name type="scientific">Belliella pelovolcani</name>
    <dbReference type="NCBI Taxonomy" id="529505"/>
    <lineage>
        <taxon>Bacteria</taxon>
        <taxon>Pseudomonadati</taxon>
        <taxon>Bacteroidota</taxon>
        <taxon>Cytophagia</taxon>
        <taxon>Cytophagales</taxon>
        <taxon>Cyclobacteriaceae</taxon>
        <taxon>Belliella</taxon>
    </lineage>
</organism>
<name>A0A1N7N1D5_9BACT</name>
<dbReference type="RefSeq" id="WP_076501187.1">
    <property type="nucleotide sequence ID" value="NZ_FTOP01000008.1"/>
</dbReference>
<reference evidence="2" key="1">
    <citation type="submission" date="2017-01" db="EMBL/GenBank/DDBJ databases">
        <authorList>
            <person name="Varghese N."/>
            <person name="Submissions S."/>
        </authorList>
    </citation>
    <scope>NUCLEOTIDE SEQUENCE [LARGE SCALE GENOMIC DNA]</scope>
    <source>
        <strain evidence="2">DSM 46698</strain>
    </source>
</reference>
<dbReference type="OrthoDB" id="835079at2"/>